<dbReference type="PROSITE" id="PS51186">
    <property type="entry name" value="GNAT"/>
    <property type="match status" value="1"/>
</dbReference>
<organism evidence="2 3">
    <name type="scientific">Nocardioides koreensis</name>
    <dbReference type="NCBI Taxonomy" id="433651"/>
    <lineage>
        <taxon>Bacteria</taxon>
        <taxon>Bacillati</taxon>
        <taxon>Actinomycetota</taxon>
        <taxon>Actinomycetes</taxon>
        <taxon>Propionibacteriales</taxon>
        <taxon>Nocardioidaceae</taxon>
        <taxon>Nocardioides</taxon>
    </lineage>
</organism>
<keyword evidence="3" id="KW-1185">Reference proteome</keyword>
<dbReference type="PANTHER" id="PTHR39173:SF1">
    <property type="entry name" value="ACETYLTRANSFERASE"/>
    <property type="match status" value="1"/>
</dbReference>
<dbReference type="PANTHER" id="PTHR39173">
    <property type="entry name" value="ACETYLTRANSFERASE"/>
    <property type="match status" value="1"/>
</dbReference>
<dbReference type="Gene3D" id="3.40.630.30">
    <property type="match status" value="1"/>
</dbReference>
<evidence type="ECO:0000259" key="1">
    <source>
        <dbReference type="PROSITE" id="PS51186"/>
    </source>
</evidence>
<evidence type="ECO:0000313" key="3">
    <source>
        <dbReference type="Proteomes" id="UP001501771"/>
    </source>
</evidence>
<name>A0ABP5L3G2_9ACTN</name>
<dbReference type="Proteomes" id="UP001501771">
    <property type="component" value="Unassembled WGS sequence"/>
</dbReference>
<reference evidence="3" key="1">
    <citation type="journal article" date="2019" name="Int. J. Syst. Evol. Microbiol.">
        <title>The Global Catalogue of Microorganisms (GCM) 10K type strain sequencing project: providing services to taxonomists for standard genome sequencing and annotation.</title>
        <authorList>
            <consortium name="The Broad Institute Genomics Platform"/>
            <consortium name="The Broad Institute Genome Sequencing Center for Infectious Disease"/>
            <person name="Wu L."/>
            <person name="Ma J."/>
        </authorList>
    </citation>
    <scope>NUCLEOTIDE SEQUENCE [LARGE SCALE GENOMIC DNA]</scope>
    <source>
        <strain evidence="3">JCM 16022</strain>
    </source>
</reference>
<dbReference type="Pfam" id="PF13302">
    <property type="entry name" value="Acetyltransf_3"/>
    <property type="match status" value="1"/>
</dbReference>
<comment type="caution">
    <text evidence="2">The sequence shown here is derived from an EMBL/GenBank/DDBJ whole genome shotgun (WGS) entry which is preliminary data.</text>
</comment>
<dbReference type="EMBL" id="BAAAQR010000001">
    <property type="protein sequence ID" value="GAA2138490.1"/>
    <property type="molecule type" value="Genomic_DNA"/>
</dbReference>
<dbReference type="InterPro" id="IPR016181">
    <property type="entry name" value="Acyl_CoA_acyltransferase"/>
</dbReference>
<gene>
    <name evidence="2" type="ORF">GCM10009844_06560</name>
</gene>
<accession>A0ABP5L3G2</accession>
<evidence type="ECO:0000313" key="2">
    <source>
        <dbReference type="EMBL" id="GAA2138490.1"/>
    </source>
</evidence>
<sequence length="171" mass="19030">MTELVTPDLRWYDSWAATLAEFGADYPHGSGCPPEGLPRDRAGCAAFVADLLRYGDAAADLPEGRVHCDYFWIADGPEMIGFLALRHRLNDYLLREGGHIGYSVRPSRRREGHALRALELALPRAADLGIDAVLLTCDEDNLGSRLVIEKAGGVLEDIRVGKRRYWITTRH</sequence>
<proteinExistence type="predicted"/>
<dbReference type="InterPro" id="IPR000182">
    <property type="entry name" value="GNAT_dom"/>
</dbReference>
<dbReference type="SUPFAM" id="SSF55729">
    <property type="entry name" value="Acyl-CoA N-acyltransferases (Nat)"/>
    <property type="match status" value="1"/>
</dbReference>
<feature type="domain" description="N-acetyltransferase" evidence="1">
    <location>
        <begin position="1"/>
        <end position="171"/>
    </location>
</feature>
<protein>
    <submittedName>
        <fullName evidence="2">GNAT family N-acetyltransferase</fullName>
    </submittedName>
</protein>
<dbReference type="RefSeq" id="WP_344147490.1">
    <property type="nucleotide sequence ID" value="NZ_BAAAQR010000001.1"/>
</dbReference>